<keyword evidence="2" id="KW-1185">Reference proteome</keyword>
<gene>
    <name evidence="1" type="ORF">SteCoe_22402</name>
</gene>
<protein>
    <submittedName>
        <fullName evidence="1">Uncharacterized protein</fullName>
    </submittedName>
</protein>
<organism evidence="1 2">
    <name type="scientific">Stentor coeruleus</name>
    <dbReference type="NCBI Taxonomy" id="5963"/>
    <lineage>
        <taxon>Eukaryota</taxon>
        <taxon>Sar</taxon>
        <taxon>Alveolata</taxon>
        <taxon>Ciliophora</taxon>
        <taxon>Postciliodesmatophora</taxon>
        <taxon>Heterotrichea</taxon>
        <taxon>Heterotrichida</taxon>
        <taxon>Stentoridae</taxon>
        <taxon>Stentor</taxon>
    </lineage>
</organism>
<sequence length="190" mass="22493">MSYTNIKELVNHDIEILYPKSMSNLKKFGKERILPKISPREHRELIQSPSLIRNFSKPKPDLQAVKDAIERSLNRLRANDYEMRCLGENIGIKRTKYVLKYKMPVKKSETRTKYTSLKKLTSQKPIKTLDKRTKSPIFTENTLCIFNNPPKSNPLHFRPSNIHSKLFMPKKRRLSEYDEDRIDVSYYSNF</sequence>
<proteinExistence type="predicted"/>
<dbReference type="AlphaFoldDB" id="A0A1R2BMX9"/>
<reference evidence="1 2" key="1">
    <citation type="submission" date="2016-11" db="EMBL/GenBank/DDBJ databases">
        <title>The macronuclear genome of Stentor coeruleus: a giant cell with tiny introns.</title>
        <authorList>
            <person name="Slabodnick M."/>
            <person name="Ruby J.G."/>
            <person name="Reiff S.B."/>
            <person name="Swart E.C."/>
            <person name="Gosai S."/>
            <person name="Prabakaran S."/>
            <person name="Witkowska E."/>
            <person name="Larue G.E."/>
            <person name="Fisher S."/>
            <person name="Freeman R.M."/>
            <person name="Gunawardena J."/>
            <person name="Chu W."/>
            <person name="Stover N.A."/>
            <person name="Gregory B.D."/>
            <person name="Nowacki M."/>
            <person name="Derisi J."/>
            <person name="Roy S.W."/>
            <person name="Marshall W.F."/>
            <person name="Sood P."/>
        </authorList>
    </citation>
    <scope>NUCLEOTIDE SEQUENCE [LARGE SCALE GENOMIC DNA]</scope>
    <source>
        <strain evidence="1">WM001</strain>
    </source>
</reference>
<dbReference type="EMBL" id="MPUH01000549">
    <property type="protein sequence ID" value="OMJ77925.1"/>
    <property type="molecule type" value="Genomic_DNA"/>
</dbReference>
<evidence type="ECO:0000313" key="2">
    <source>
        <dbReference type="Proteomes" id="UP000187209"/>
    </source>
</evidence>
<evidence type="ECO:0000313" key="1">
    <source>
        <dbReference type="EMBL" id="OMJ77925.1"/>
    </source>
</evidence>
<dbReference type="Proteomes" id="UP000187209">
    <property type="component" value="Unassembled WGS sequence"/>
</dbReference>
<accession>A0A1R2BMX9</accession>
<name>A0A1R2BMX9_9CILI</name>
<comment type="caution">
    <text evidence="1">The sequence shown here is derived from an EMBL/GenBank/DDBJ whole genome shotgun (WGS) entry which is preliminary data.</text>
</comment>